<evidence type="ECO:0000256" key="3">
    <source>
        <dbReference type="ARBA" id="ARBA00023237"/>
    </source>
</evidence>
<dbReference type="PANTHER" id="PTHR34597">
    <property type="entry name" value="SLR1661 PROTEIN"/>
    <property type="match status" value="1"/>
</dbReference>
<keyword evidence="7" id="KW-1185">Reference proteome</keyword>
<keyword evidence="1" id="KW-0472">Membrane</keyword>
<sequence>MSQEQEKDPNSKKEPRFDVKKVVLVGATLFSPERLSAEIVKINSGSHSFGDLQLAVQRVTSIYRESGYPMARAYLPPQKMEDGVITIAVLEGRLAEIQLQNTSTLSDERIRAYFSQLPVGAALHKPTMDRALLLLGDVPGVGSVESRLAAGVNTGETILIVDVKPASSWSGKLEADNLGSRYSGAYRAGASIEARGLVGYGDKFSANFLLSDEKMLYGRAHIQLPIGGHGLTGGLGINHSQYFLGDIYKTLDAVGQSDTLETTMQYPLRRSTSSNIYFQAAVEHKKLRDEVRVTNTQTDKRATQASLSLLSDWRDTFGGLRASSFASFTFASGRLGIDSVDAEAIDRIAAKTTGNFNKVSFSFNRQQGLTSKLSLSFGLRGQWANKNLDSSEKFSLGGANGVRAYPVGEASGDRGWLGNVDLQYQVLPWLNASVFYDTGKVQVNSLPFLTTVNDKQLSGYGIGLTGNIDAFDWRFSWARRGGVAATAEPDKAQRLWVQGGWRF</sequence>
<dbReference type="Gene3D" id="3.10.20.310">
    <property type="entry name" value="membrane protein fhac"/>
    <property type="match status" value="1"/>
</dbReference>
<dbReference type="InterPro" id="IPR013686">
    <property type="entry name" value="Polypept-transport_assoc_ShlB"/>
</dbReference>
<dbReference type="Proteomes" id="UP001589844">
    <property type="component" value="Unassembled WGS sequence"/>
</dbReference>
<dbReference type="Gene3D" id="2.40.160.50">
    <property type="entry name" value="membrane protein fhac: a member of the omp85/tpsb transporter family"/>
    <property type="match status" value="1"/>
</dbReference>
<proteinExistence type="predicted"/>
<feature type="domain" description="Haemolysin activator HlyB C-terminal" evidence="4">
    <location>
        <begin position="155"/>
        <end position="465"/>
    </location>
</feature>
<dbReference type="PANTHER" id="PTHR34597:SF1">
    <property type="entry name" value="HEME_HEMOPEXIN TRANSPORTER PROTEIN HUXB"/>
    <property type="match status" value="1"/>
</dbReference>
<dbReference type="Pfam" id="PF08479">
    <property type="entry name" value="POTRA_2"/>
    <property type="match status" value="1"/>
</dbReference>
<reference evidence="6 7" key="1">
    <citation type="submission" date="2024-09" db="EMBL/GenBank/DDBJ databases">
        <authorList>
            <person name="Sun Q."/>
            <person name="Mori K."/>
        </authorList>
    </citation>
    <scope>NUCLEOTIDE SEQUENCE [LARGE SCALE GENOMIC DNA]</scope>
    <source>
        <strain evidence="6 7">CCM 8677</strain>
    </source>
</reference>
<dbReference type="InterPro" id="IPR005565">
    <property type="entry name" value="Hemolysn_activator_HlyB_C"/>
</dbReference>
<name>A0ABV6IG65_9BURK</name>
<keyword evidence="2" id="KW-0812">Transmembrane</keyword>
<gene>
    <name evidence="6" type="ORF">ACFFJH_08650</name>
</gene>
<dbReference type="Pfam" id="PF03865">
    <property type="entry name" value="ShlB"/>
    <property type="match status" value="1"/>
</dbReference>
<evidence type="ECO:0000259" key="4">
    <source>
        <dbReference type="Pfam" id="PF03865"/>
    </source>
</evidence>
<evidence type="ECO:0000256" key="2">
    <source>
        <dbReference type="ARBA" id="ARBA00022692"/>
    </source>
</evidence>
<dbReference type="SUPFAM" id="SSF56935">
    <property type="entry name" value="Porins"/>
    <property type="match status" value="1"/>
</dbReference>
<evidence type="ECO:0000313" key="6">
    <source>
        <dbReference type="EMBL" id="MFC0349874.1"/>
    </source>
</evidence>
<feature type="domain" description="Polypeptide-transport-associated ShlB-type" evidence="5">
    <location>
        <begin position="17"/>
        <end position="92"/>
    </location>
</feature>
<dbReference type="InterPro" id="IPR051544">
    <property type="entry name" value="TPS_OM_transporter"/>
</dbReference>
<evidence type="ECO:0000256" key="1">
    <source>
        <dbReference type="ARBA" id="ARBA00022452"/>
    </source>
</evidence>
<dbReference type="RefSeq" id="WP_390211701.1">
    <property type="nucleotide sequence ID" value="NZ_JBHLXJ010000009.1"/>
</dbReference>
<keyword evidence="1" id="KW-1134">Transmembrane beta strand</keyword>
<dbReference type="EMBL" id="JBHLXJ010000009">
    <property type="protein sequence ID" value="MFC0349874.1"/>
    <property type="molecule type" value="Genomic_DNA"/>
</dbReference>
<evidence type="ECO:0000313" key="7">
    <source>
        <dbReference type="Proteomes" id="UP001589844"/>
    </source>
</evidence>
<comment type="caution">
    <text evidence="6">The sequence shown here is derived from an EMBL/GenBank/DDBJ whole genome shotgun (WGS) entry which is preliminary data.</text>
</comment>
<evidence type="ECO:0000259" key="5">
    <source>
        <dbReference type="Pfam" id="PF08479"/>
    </source>
</evidence>
<keyword evidence="3" id="KW-0998">Cell outer membrane</keyword>
<organism evidence="6 7">
    <name type="scientific">Undibacterium danionis</name>
    <dbReference type="NCBI Taxonomy" id="1812100"/>
    <lineage>
        <taxon>Bacteria</taxon>
        <taxon>Pseudomonadati</taxon>
        <taxon>Pseudomonadota</taxon>
        <taxon>Betaproteobacteria</taxon>
        <taxon>Burkholderiales</taxon>
        <taxon>Oxalobacteraceae</taxon>
        <taxon>Undibacterium</taxon>
    </lineage>
</organism>
<accession>A0ABV6IG65</accession>
<protein>
    <submittedName>
        <fullName evidence="6">ShlB/FhaC/HecB family hemolysin secretion/activation protein</fullName>
    </submittedName>
</protein>